<dbReference type="RefSeq" id="WP_062975119.1">
    <property type="nucleotide sequence ID" value="NZ_JAAXOS010000005.1"/>
</dbReference>
<organism evidence="1 2">
    <name type="scientific">Nocardia gamkensis</name>
    <dbReference type="NCBI Taxonomy" id="352869"/>
    <lineage>
        <taxon>Bacteria</taxon>
        <taxon>Bacillati</taxon>
        <taxon>Actinomycetota</taxon>
        <taxon>Actinomycetes</taxon>
        <taxon>Mycobacteriales</taxon>
        <taxon>Nocardiaceae</taxon>
        <taxon>Nocardia</taxon>
    </lineage>
</organism>
<comment type="caution">
    <text evidence="1">The sequence shown here is derived from an EMBL/GenBank/DDBJ whole genome shotgun (WGS) entry which is preliminary data.</text>
</comment>
<dbReference type="AlphaFoldDB" id="A0A7X6L2Y0"/>
<name>A0A7X6L2Y0_9NOCA</name>
<reference evidence="1 2" key="1">
    <citation type="submission" date="2020-04" db="EMBL/GenBank/DDBJ databases">
        <title>MicrobeNet Type strains.</title>
        <authorList>
            <person name="Nicholson A.C."/>
        </authorList>
    </citation>
    <scope>NUCLEOTIDE SEQUENCE [LARGE SCALE GENOMIC DNA]</scope>
    <source>
        <strain evidence="1 2">DSM 44956</strain>
    </source>
</reference>
<keyword evidence="2" id="KW-1185">Reference proteome</keyword>
<gene>
    <name evidence="1" type="ORF">HGB38_11160</name>
</gene>
<dbReference type="Proteomes" id="UP000540698">
    <property type="component" value="Unassembled WGS sequence"/>
</dbReference>
<evidence type="ECO:0008006" key="3">
    <source>
        <dbReference type="Google" id="ProtNLM"/>
    </source>
</evidence>
<evidence type="ECO:0000313" key="2">
    <source>
        <dbReference type="Proteomes" id="UP000540698"/>
    </source>
</evidence>
<dbReference type="EMBL" id="JAAXOS010000005">
    <property type="protein sequence ID" value="NKY26778.1"/>
    <property type="molecule type" value="Genomic_DNA"/>
</dbReference>
<evidence type="ECO:0000313" key="1">
    <source>
        <dbReference type="EMBL" id="NKY26778.1"/>
    </source>
</evidence>
<sequence length="333" mass="36026">MTGMRKSRDWWSARRRFEFCLTVAMVVALTGVCVALIMLPNTVLPKLRAAEPGTTEAAGQAAAADPRLAEVRRIVEPFGSIVARQVPTGDGRQSLVVGHSDQRIEIDVLERELGDATAAVTDVWGPGWAQSALVVVASSPSEFAALLRSPDLLPAEVAAASVADPFTQGSSPTGQRVVFGPDTGRRLDPEGMATLLRHELTHIAARADTVDGAPLWMLEGFADYTAHHGEGQRFADIAPTLTAHAHAGRIPAELPADAEFSGPDAAFTYEKAWSICAFVAEKYDRPHLVQLYHRIAAGKQDPTTEDGILREVLGTTRTEFIDDWREWVRAQTA</sequence>
<protein>
    <recommendedName>
        <fullName evidence="3">Peptidase</fullName>
    </recommendedName>
</protein>
<proteinExistence type="predicted"/>
<accession>A0A7X6L2Y0</accession>